<gene>
    <name evidence="1" type="ORF">PXEA_LOCUS2054</name>
</gene>
<sequence length="242" mass="26139">MTQPELSCIGESDWLTEISGDSSCLLGPLGGNNIIKQLADGFRRATHETRLEARSFDPLIGGYPGTWSAEDAGHVCEMPGELASQLTSEPTSAPLNRLEGLELMATPSPLSAPPSSPSPFSSAVSFDSRTGLEPGFQLMRSRAAPLQMVVSEVQTEIGCPNGGQDRTVMGAGFTNLGEQVSHFRLPSVTFSHRLHIWAKPPNYPSENWLPNCFSCSKLMKSDMAKPLCLPQKTLITAWAFCI</sequence>
<dbReference type="AlphaFoldDB" id="A0A3S5CC07"/>
<proteinExistence type="predicted"/>
<evidence type="ECO:0000313" key="2">
    <source>
        <dbReference type="Proteomes" id="UP000784294"/>
    </source>
</evidence>
<evidence type="ECO:0000313" key="1">
    <source>
        <dbReference type="EMBL" id="VEL08614.1"/>
    </source>
</evidence>
<dbReference type="Proteomes" id="UP000784294">
    <property type="component" value="Unassembled WGS sequence"/>
</dbReference>
<name>A0A3S5CC07_9PLAT</name>
<accession>A0A3S5CC07</accession>
<dbReference type="EMBL" id="CAAALY010004367">
    <property type="protein sequence ID" value="VEL08614.1"/>
    <property type="molecule type" value="Genomic_DNA"/>
</dbReference>
<protein>
    <submittedName>
        <fullName evidence="1">Uncharacterized protein</fullName>
    </submittedName>
</protein>
<organism evidence="1 2">
    <name type="scientific">Protopolystoma xenopodis</name>
    <dbReference type="NCBI Taxonomy" id="117903"/>
    <lineage>
        <taxon>Eukaryota</taxon>
        <taxon>Metazoa</taxon>
        <taxon>Spiralia</taxon>
        <taxon>Lophotrochozoa</taxon>
        <taxon>Platyhelminthes</taxon>
        <taxon>Monogenea</taxon>
        <taxon>Polyopisthocotylea</taxon>
        <taxon>Polystomatidea</taxon>
        <taxon>Polystomatidae</taxon>
        <taxon>Protopolystoma</taxon>
    </lineage>
</organism>
<comment type="caution">
    <text evidence="1">The sequence shown here is derived from an EMBL/GenBank/DDBJ whole genome shotgun (WGS) entry which is preliminary data.</text>
</comment>
<keyword evidence="2" id="KW-1185">Reference proteome</keyword>
<reference evidence="1" key="1">
    <citation type="submission" date="2018-11" db="EMBL/GenBank/DDBJ databases">
        <authorList>
            <consortium name="Pathogen Informatics"/>
        </authorList>
    </citation>
    <scope>NUCLEOTIDE SEQUENCE</scope>
</reference>